<feature type="compositionally biased region" description="Basic residues" evidence="1">
    <location>
        <begin position="75"/>
        <end position="113"/>
    </location>
</feature>
<feature type="compositionally biased region" description="Basic residues" evidence="1">
    <location>
        <begin position="284"/>
        <end position="294"/>
    </location>
</feature>
<evidence type="ECO:0000256" key="1">
    <source>
        <dbReference type="SAM" id="MobiDB-lite"/>
    </source>
</evidence>
<feature type="non-terminal residue" evidence="2">
    <location>
        <position position="1"/>
    </location>
</feature>
<gene>
    <name evidence="2" type="ORF">AVDCRST_MAG59-3754</name>
</gene>
<feature type="region of interest" description="Disordered" evidence="1">
    <location>
        <begin position="1"/>
        <end position="163"/>
    </location>
</feature>
<reference evidence="2" key="1">
    <citation type="submission" date="2020-02" db="EMBL/GenBank/DDBJ databases">
        <authorList>
            <person name="Meier V. D."/>
        </authorList>
    </citation>
    <scope>NUCLEOTIDE SEQUENCE</scope>
    <source>
        <strain evidence="2">AVDCRST_MAG59</strain>
    </source>
</reference>
<feature type="region of interest" description="Disordered" evidence="1">
    <location>
        <begin position="176"/>
        <end position="369"/>
    </location>
</feature>
<feature type="compositionally biased region" description="Basic residues" evidence="1">
    <location>
        <begin position="148"/>
        <end position="163"/>
    </location>
</feature>
<keyword evidence="2" id="KW-0456">Lyase</keyword>
<feature type="non-terminal residue" evidence="2">
    <location>
        <position position="386"/>
    </location>
</feature>
<feature type="compositionally biased region" description="Basic and acidic residues" evidence="1">
    <location>
        <begin position="264"/>
        <end position="283"/>
    </location>
</feature>
<accession>A0A6J4VBU0</accession>
<feature type="compositionally biased region" description="Gly residues" evidence="1">
    <location>
        <begin position="352"/>
        <end position="364"/>
    </location>
</feature>
<dbReference type="EMBL" id="CADCWF010000272">
    <property type="protein sequence ID" value="CAA9573051.1"/>
    <property type="molecule type" value="Genomic_DNA"/>
</dbReference>
<dbReference type="EC" id="4.2.1.6" evidence="2"/>
<proteinExistence type="predicted"/>
<feature type="compositionally biased region" description="Basic residues" evidence="1">
    <location>
        <begin position="25"/>
        <end position="39"/>
    </location>
</feature>
<dbReference type="GO" id="GO:0008869">
    <property type="term" value="F:galactonate dehydratase activity"/>
    <property type="evidence" value="ECO:0007669"/>
    <property type="project" value="UniProtKB-EC"/>
</dbReference>
<feature type="compositionally biased region" description="Basic and acidic residues" evidence="1">
    <location>
        <begin position="216"/>
        <end position="229"/>
    </location>
</feature>
<feature type="compositionally biased region" description="Basic and acidic residues" evidence="1">
    <location>
        <begin position="40"/>
        <end position="49"/>
    </location>
</feature>
<sequence length="386" mass="41529">EDHRGRRVPGQGRAPQPVAGQGRDGRRHFGRRRGRHLRPRAGDAGDARALRPLPGRGGPVPGRAPLADDVPGRLLRGRQDRRRRHLGGRHRPLGHPRQGARRPRLPTARRRLPRANPLLRHPRPVDERGGRRAGGGTGRGGVALPALHPRHGRPRLGRRRRRGLRAVRVLGAGRRLAAAGARGGRAEGRAVDRLPPPPLGRRGGQLLPAGGGSEPDVYRRADPGREPRRLQATADDDPDPLRDRRGVLLQVGVRAVRRRGHPQLRPDRRLQRRRPDGGEEGRRLVRGALRRHHAPQPARPGDDGGDDPPGGGDQQFRPTGVPAPPGRGLPGRPLPPDAGADRRRLPAADRAGTGGRVRRGGGGEPPLRAVGGAALAAAGRGVHELV</sequence>
<evidence type="ECO:0000313" key="2">
    <source>
        <dbReference type="EMBL" id="CAA9573051.1"/>
    </source>
</evidence>
<dbReference type="AlphaFoldDB" id="A0A6J4VBU0"/>
<organism evidence="2">
    <name type="scientific">uncultured Thermomicrobiales bacterium</name>
    <dbReference type="NCBI Taxonomy" id="1645740"/>
    <lineage>
        <taxon>Bacteria</taxon>
        <taxon>Pseudomonadati</taxon>
        <taxon>Thermomicrobiota</taxon>
        <taxon>Thermomicrobia</taxon>
        <taxon>Thermomicrobiales</taxon>
        <taxon>environmental samples</taxon>
    </lineage>
</organism>
<protein>
    <submittedName>
        <fullName evidence="2">Galactonate dehydratase</fullName>
        <ecNumber evidence="2">4.2.1.6</ecNumber>
    </submittedName>
</protein>
<name>A0A6J4VBU0_9BACT</name>
<feature type="compositionally biased region" description="Gly residues" evidence="1">
    <location>
        <begin position="132"/>
        <end position="141"/>
    </location>
</feature>
<feature type="compositionally biased region" description="Pro residues" evidence="1">
    <location>
        <begin position="321"/>
        <end position="336"/>
    </location>
</feature>